<evidence type="ECO:0000256" key="14">
    <source>
        <dbReference type="ARBA" id="ARBA00023128"/>
    </source>
</evidence>
<dbReference type="FunFam" id="1.10.4080.10:FF:000001">
    <property type="entry name" value="ADP-ribose glycohydrolase ARH3"/>
    <property type="match status" value="1"/>
</dbReference>
<evidence type="ECO:0000256" key="17">
    <source>
        <dbReference type="ARBA" id="ARBA00041057"/>
    </source>
</evidence>
<dbReference type="OMA" id="WHWTDDT"/>
<evidence type="ECO:0000313" key="27">
    <source>
        <dbReference type="Proteomes" id="UP000018468"/>
    </source>
</evidence>
<dbReference type="Bgee" id="ENSLOCG00000000800">
    <property type="expression patterns" value="Expressed in zone of skin and 13 other cell types or tissues"/>
</dbReference>
<dbReference type="Ensembl" id="ENSLOCT00000000890.1">
    <property type="protein sequence ID" value="ENSLOCP00000000886.1"/>
    <property type="gene ID" value="ENSLOCG00000000800.1"/>
</dbReference>
<dbReference type="AlphaFoldDB" id="W5LXM9"/>
<organism evidence="26 27">
    <name type="scientific">Lepisosteus oculatus</name>
    <name type="common">Spotted gar</name>
    <dbReference type="NCBI Taxonomy" id="7918"/>
    <lineage>
        <taxon>Eukaryota</taxon>
        <taxon>Metazoa</taxon>
        <taxon>Chordata</taxon>
        <taxon>Craniata</taxon>
        <taxon>Vertebrata</taxon>
        <taxon>Euteleostomi</taxon>
        <taxon>Actinopterygii</taxon>
        <taxon>Neopterygii</taxon>
        <taxon>Holostei</taxon>
        <taxon>Semionotiformes</taxon>
        <taxon>Lepisosteidae</taxon>
        <taxon>Lepisosteus</taxon>
    </lineage>
</organism>
<evidence type="ECO:0000256" key="18">
    <source>
        <dbReference type="ARBA" id="ARBA00042398"/>
    </source>
</evidence>
<evidence type="ECO:0000256" key="6">
    <source>
        <dbReference type="ARBA" id="ARBA00011245"/>
    </source>
</evidence>
<evidence type="ECO:0000256" key="21">
    <source>
        <dbReference type="ARBA" id="ARBA00042850"/>
    </source>
</evidence>
<feature type="binding site" evidence="25">
    <location>
        <position position="220"/>
    </location>
    <ligand>
        <name>Mg(2+)</name>
        <dbReference type="ChEBI" id="CHEBI:18420"/>
        <label>1</label>
    </ligand>
</feature>
<dbReference type="GO" id="GO:0005634">
    <property type="term" value="C:nucleus"/>
    <property type="evidence" value="ECO:0000318"/>
    <property type="project" value="GO_Central"/>
</dbReference>
<feature type="binding site" evidence="25">
    <location>
        <position position="217"/>
    </location>
    <ligand>
        <name>Mg(2+)</name>
        <dbReference type="ChEBI" id="CHEBI:18420"/>
        <label>1</label>
    </ligand>
</feature>
<dbReference type="GO" id="GO:0140290">
    <property type="term" value="P:peptidyl-serine ADP-deribosylation"/>
    <property type="evidence" value="ECO:0007669"/>
    <property type="project" value="UniProtKB-ARBA"/>
</dbReference>
<keyword evidence="14" id="KW-0496">Mitochondrion</keyword>
<dbReference type="InterPro" id="IPR050792">
    <property type="entry name" value="ADP-ribosylglycohydrolase"/>
</dbReference>
<evidence type="ECO:0000256" key="1">
    <source>
        <dbReference type="ARBA" id="ARBA00004123"/>
    </source>
</evidence>
<dbReference type="GeneTree" id="ENSGT00390000015369"/>
<comment type="cofactor">
    <cofactor evidence="25">
        <name>Mg(2+)</name>
        <dbReference type="ChEBI" id="CHEBI:18420"/>
    </cofactor>
    <text evidence="25">Binds 2 magnesium ions per subunit.</text>
</comment>
<protein>
    <recommendedName>
        <fullName evidence="17">ADP-ribosylhydrolase ARH3</fullName>
        <ecNumber evidence="7">3.2.1.143</ecNumber>
    </recommendedName>
    <alternativeName>
        <fullName evidence="18">ADP-ribose glycohydrolase ARH3</fullName>
    </alternativeName>
    <alternativeName>
        <fullName evidence="19">ADP-ribosylhydrolase 3</fullName>
    </alternativeName>
    <alternativeName>
        <fullName evidence="22">O-acetyl-ADP-ribose deacetylase ARH3</fullName>
    </alternativeName>
    <alternativeName>
        <fullName evidence="23">Poly(ADP-ribose) glycohydrolase ARH3</fullName>
    </alternativeName>
    <alternativeName>
        <fullName evidence="21">[Protein ADP-ribosylarginine] hydrolase-like protein 2</fullName>
    </alternativeName>
    <alternativeName>
        <fullName evidence="20">[Protein ADP-ribosylserine] hydrolase</fullName>
    </alternativeName>
</protein>
<keyword evidence="15" id="KW-0234">DNA repair</keyword>
<evidence type="ECO:0000256" key="7">
    <source>
        <dbReference type="ARBA" id="ARBA00012255"/>
    </source>
</evidence>
<evidence type="ECO:0000313" key="26">
    <source>
        <dbReference type="Ensembl" id="ENSLOCP00000000886.1"/>
    </source>
</evidence>
<dbReference type="InParanoid" id="W5LXM9"/>
<dbReference type="InterPro" id="IPR036705">
    <property type="entry name" value="Ribosyl_crysJ1_sf"/>
</dbReference>
<feature type="binding site" evidence="25">
    <location>
        <position position="219"/>
    </location>
    <ligand>
        <name>Mg(2+)</name>
        <dbReference type="ChEBI" id="CHEBI:18420"/>
        <label>1</label>
    </ligand>
</feature>
<proteinExistence type="inferred from homology"/>
<dbReference type="SUPFAM" id="SSF101478">
    <property type="entry name" value="ADP-ribosylglycohydrolase"/>
    <property type="match status" value="1"/>
</dbReference>
<keyword evidence="27" id="KW-1185">Reference proteome</keyword>
<evidence type="ECO:0000256" key="3">
    <source>
        <dbReference type="ARBA" id="ARBA00004305"/>
    </source>
</evidence>
<dbReference type="GO" id="GO:0004649">
    <property type="term" value="F:poly(ADP-ribose) glycohydrolase activity"/>
    <property type="evidence" value="ECO:0007669"/>
    <property type="project" value="UniProtKB-EC"/>
</dbReference>
<dbReference type="EMBL" id="AHAT01009292">
    <property type="status" value="NOT_ANNOTATED_CDS"/>
    <property type="molecule type" value="Genomic_DNA"/>
</dbReference>
<dbReference type="EC" id="3.2.1.143" evidence="7"/>
<dbReference type="HOGENOM" id="CLU_024566_6_0_1"/>
<evidence type="ECO:0000256" key="10">
    <source>
        <dbReference type="ARBA" id="ARBA00022723"/>
    </source>
</evidence>
<evidence type="ECO:0000256" key="23">
    <source>
        <dbReference type="ARBA" id="ARBA00043193"/>
    </source>
</evidence>
<dbReference type="eggNOG" id="ENOG502QUER">
    <property type="taxonomic scope" value="Eukaryota"/>
</dbReference>
<dbReference type="GO" id="GO:0005759">
    <property type="term" value="C:mitochondrial matrix"/>
    <property type="evidence" value="ECO:0007669"/>
    <property type="project" value="UniProtKB-SubCell"/>
</dbReference>
<dbReference type="Pfam" id="PF03747">
    <property type="entry name" value="ADP_ribosyl_GH"/>
    <property type="match status" value="1"/>
</dbReference>
<dbReference type="Gene3D" id="1.10.4080.10">
    <property type="entry name" value="ADP-ribosylation/Crystallin J1"/>
    <property type="match status" value="1"/>
</dbReference>
<dbReference type="PANTHER" id="PTHR16222">
    <property type="entry name" value="ADP-RIBOSYLGLYCOHYDROLASE"/>
    <property type="match status" value="1"/>
</dbReference>
<comment type="similarity">
    <text evidence="5">Belongs to the ADP-ribosylglycohydrolase family.</text>
</comment>
<evidence type="ECO:0000256" key="20">
    <source>
        <dbReference type="ARBA" id="ARBA00042722"/>
    </source>
</evidence>
<sequence>LSLRFAEEYRQAPARGYGAGVVSVLKRLASPRLGDVFQPARQQFGGRGSFGNGGAMRAAPFGLVFPDPEAVKRFSRLGAMLTHSCSLGYNGAVLQALAVHLALRGALSHTHAFLSALIAEMEGVEGDERSRRDARELNEPELPFCARLHRVRDLLERGSVSVEEVIADLAGNGIAALQSVPTAIFCVLRCLQPVPELPARYGGLERTLAFCLALGGDTDTIASMAGAIAGAHYGIATIPSAWKCCCEGAEEAELWAERLHQLYQQRAQGGATEAQPEPPLE</sequence>
<evidence type="ECO:0000256" key="5">
    <source>
        <dbReference type="ARBA" id="ARBA00010702"/>
    </source>
</evidence>
<dbReference type="STRING" id="7918.ENSLOCP00000000886"/>
<dbReference type="FunCoup" id="W5LXM9">
    <property type="interactions" value="474"/>
</dbReference>
<keyword evidence="10 25" id="KW-0479">Metal-binding</keyword>
<evidence type="ECO:0000256" key="25">
    <source>
        <dbReference type="PIRSR" id="PIRSR605502-1"/>
    </source>
</evidence>
<evidence type="ECO:0000256" key="19">
    <source>
        <dbReference type="ARBA" id="ARBA00042471"/>
    </source>
</evidence>
<evidence type="ECO:0000256" key="11">
    <source>
        <dbReference type="ARBA" id="ARBA00022763"/>
    </source>
</evidence>
<keyword evidence="11" id="KW-0227">DNA damage</keyword>
<dbReference type="InterPro" id="IPR005502">
    <property type="entry name" value="Ribosyl_crysJ1"/>
</dbReference>
<evidence type="ECO:0000256" key="9">
    <source>
        <dbReference type="ARBA" id="ARBA00022490"/>
    </source>
</evidence>
<accession>W5LXM9</accession>
<evidence type="ECO:0000256" key="16">
    <source>
        <dbReference type="ARBA" id="ARBA00023242"/>
    </source>
</evidence>
<dbReference type="EMBL" id="AHAT01009293">
    <property type="status" value="NOT_ANNOTATED_CDS"/>
    <property type="molecule type" value="Genomic_DNA"/>
</dbReference>
<comment type="catalytic activity">
    <reaction evidence="24">
        <text>alpha-NAD(+) + H2O = ADP-D-ribose + nicotinamide + H(+)</text>
        <dbReference type="Rhea" id="RHEA:68792"/>
        <dbReference type="ChEBI" id="CHEBI:15377"/>
        <dbReference type="ChEBI" id="CHEBI:15378"/>
        <dbReference type="ChEBI" id="CHEBI:17154"/>
        <dbReference type="ChEBI" id="CHEBI:57967"/>
        <dbReference type="ChEBI" id="CHEBI:77017"/>
    </reaction>
</comment>
<evidence type="ECO:0000256" key="8">
    <source>
        <dbReference type="ARBA" id="ARBA00022454"/>
    </source>
</evidence>
<evidence type="ECO:0000256" key="22">
    <source>
        <dbReference type="ARBA" id="ARBA00043187"/>
    </source>
</evidence>
<keyword evidence="13 25" id="KW-0460">Magnesium</keyword>
<evidence type="ECO:0000256" key="2">
    <source>
        <dbReference type="ARBA" id="ARBA00004286"/>
    </source>
</evidence>
<keyword evidence="9" id="KW-0963">Cytoplasm</keyword>
<keyword evidence="8" id="KW-0158">Chromosome</keyword>
<reference evidence="26" key="2">
    <citation type="submission" date="2025-08" db="UniProtKB">
        <authorList>
            <consortium name="Ensembl"/>
        </authorList>
    </citation>
    <scope>IDENTIFICATION</scope>
</reference>
<dbReference type="PANTHER" id="PTHR16222:SF24">
    <property type="entry name" value="ADP-RIBOSYLHYDROLASE ARH3"/>
    <property type="match status" value="1"/>
</dbReference>
<keyword evidence="16" id="KW-0539">Nucleus</keyword>
<evidence type="ECO:0000256" key="12">
    <source>
        <dbReference type="ARBA" id="ARBA00022801"/>
    </source>
</evidence>
<evidence type="ECO:0000256" key="13">
    <source>
        <dbReference type="ARBA" id="ARBA00022842"/>
    </source>
</evidence>
<dbReference type="GO" id="GO:0005694">
    <property type="term" value="C:chromosome"/>
    <property type="evidence" value="ECO:0007669"/>
    <property type="project" value="UniProtKB-SubCell"/>
</dbReference>
<dbReference type="GO" id="GO:0046872">
    <property type="term" value="F:metal ion binding"/>
    <property type="evidence" value="ECO:0007669"/>
    <property type="project" value="UniProtKB-KW"/>
</dbReference>
<evidence type="ECO:0000256" key="15">
    <source>
        <dbReference type="ARBA" id="ARBA00023204"/>
    </source>
</evidence>
<dbReference type="GO" id="GO:0005739">
    <property type="term" value="C:mitochondrion"/>
    <property type="evidence" value="ECO:0000318"/>
    <property type="project" value="GO_Central"/>
</dbReference>
<dbReference type="GO" id="GO:0006281">
    <property type="term" value="P:DNA repair"/>
    <property type="evidence" value="ECO:0007669"/>
    <property type="project" value="UniProtKB-KW"/>
</dbReference>
<comment type="subunit">
    <text evidence="6">Monomer.</text>
</comment>
<name>W5LXM9_LEPOC</name>
<evidence type="ECO:0000256" key="4">
    <source>
        <dbReference type="ARBA" id="ARBA00004496"/>
    </source>
</evidence>
<evidence type="ECO:0000256" key="24">
    <source>
        <dbReference type="ARBA" id="ARBA00049015"/>
    </source>
</evidence>
<reference evidence="26" key="3">
    <citation type="submission" date="2025-09" db="UniProtKB">
        <authorList>
            <consortium name="Ensembl"/>
        </authorList>
    </citation>
    <scope>IDENTIFICATION</scope>
</reference>
<comment type="subcellular location">
    <subcellularLocation>
        <location evidence="2">Chromosome</location>
    </subcellularLocation>
    <subcellularLocation>
        <location evidence="4">Cytoplasm</location>
    </subcellularLocation>
    <subcellularLocation>
        <location evidence="3">Mitochondrion matrix</location>
    </subcellularLocation>
    <subcellularLocation>
        <location evidence="1">Nucleus</location>
    </subcellularLocation>
</comment>
<keyword evidence="12" id="KW-0378">Hydrolase</keyword>
<reference evidence="27" key="1">
    <citation type="submission" date="2011-12" db="EMBL/GenBank/DDBJ databases">
        <title>The Draft Genome of Lepisosteus oculatus.</title>
        <authorList>
            <consortium name="The Broad Institute Genome Assembly &amp; Analysis Group"/>
            <consortium name="Computational R&amp;D Group"/>
            <consortium name="and Sequencing Platform"/>
            <person name="Di Palma F."/>
            <person name="Alfoldi J."/>
            <person name="Johnson J."/>
            <person name="Berlin A."/>
            <person name="Gnerre S."/>
            <person name="Jaffe D."/>
            <person name="MacCallum I."/>
            <person name="Young S."/>
            <person name="Walker B.J."/>
            <person name="Lander E.S."/>
            <person name="Lindblad-Toh K."/>
        </authorList>
    </citation>
    <scope>NUCLEOTIDE SEQUENCE [LARGE SCALE GENOMIC DNA]</scope>
</reference>
<dbReference type="Proteomes" id="UP000018468">
    <property type="component" value="Linkage group LG6"/>
</dbReference>